<comment type="caution">
    <text evidence="1">The sequence shown here is derived from an EMBL/GenBank/DDBJ whole genome shotgun (WGS) entry which is preliminary data.</text>
</comment>
<organism evidence="1 2">
    <name type="scientific">Klebsiella pneumoniae</name>
    <dbReference type="NCBI Taxonomy" id="573"/>
    <lineage>
        <taxon>Bacteria</taxon>
        <taxon>Pseudomonadati</taxon>
        <taxon>Pseudomonadota</taxon>
        <taxon>Gammaproteobacteria</taxon>
        <taxon>Enterobacterales</taxon>
        <taxon>Enterobacteriaceae</taxon>
        <taxon>Klebsiella/Raoultella group</taxon>
        <taxon>Klebsiella</taxon>
        <taxon>Klebsiella pneumoniae complex</taxon>
    </lineage>
</organism>
<name>A0A919HZQ9_KLEPN</name>
<dbReference type="Proteomes" id="UP000655094">
    <property type="component" value="Unassembled WGS sequence"/>
</dbReference>
<protein>
    <submittedName>
        <fullName evidence="1">Uncharacterized protein</fullName>
    </submittedName>
</protein>
<proteinExistence type="predicted"/>
<evidence type="ECO:0000313" key="2">
    <source>
        <dbReference type="Proteomes" id="UP000655094"/>
    </source>
</evidence>
<evidence type="ECO:0000313" key="1">
    <source>
        <dbReference type="EMBL" id="GHK57125.1"/>
    </source>
</evidence>
<accession>A0A919HZQ9</accession>
<dbReference type="AlphaFoldDB" id="A0A919HZQ9"/>
<dbReference type="EMBL" id="BNFF01000002">
    <property type="protein sequence ID" value="GHK57125.1"/>
    <property type="molecule type" value="Genomic_DNA"/>
</dbReference>
<reference evidence="1" key="1">
    <citation type="submission" date="2020-10" db="EMBL/GenBank/DDBJ databases">
        <title>Genome Sequence of ESBL Producing Zambian Clinical Strains.</title>
        <authorList>
            <person name="Shawa M."/>
            <person name="Furuta Y."/>
            <person name="Simbotwe M."/>
            <person name="Mulenga E."/>
            <person name="Mubanga M."/>
            <person name="Mulenga G."/>
            <person name="Kaile C."/>
            <person name="Zorigt T."/>
            <person name="Hang'ombe B."/>
            <person name="Higashi H."/>
        </authorList>
    </citation>
    <scope>NUCLEOTIDE SEQUENCE</scope>
    <source>
        <strain evidence="1">Zam_UTH_09</strain>
    </source>
</reference>
<sequence>MMLHIKLQAESQLPEQIDRAVIGRPINFGASAAMRRTPVRRGS</sequence>
<gene>
    <name evidence="1" type="ORF">KPZU09_68610</name>
</gene>